<organism evidence="2 3">
    <name type="scientific">Penicillium chrysogenum</name>
    <name type="common">Penicillium notatum</name>
    <dbReference type="NCBI Taxonomy" id="5076"/>
    <lineage>
        <taxon>Eukaryota</taxon>
        <taxon>Fungi</taxon>
        <taxon>Dikarya</taxon>
        <taxon>Ascomycota</taxon>
        <taxon>Pezizomycotina</taxon>
        <taxon>Eurotiomycetes</taxon>
        <taxon>Eurotiomycetidae</taxon>
        <taxon>Eurotiales</taxon>
        <taxon>Aspergillaceae</taxon>
        <taxon>Penicillium</taxon>
        <taxon>Penicillium chrysogenum species complex</taxon>
    </lineage>
</organism>
<dbReference type="EMBL" id="JAPVEB010000003">
    <property type="protein sequence ID" value="KAJ5270307.1"/>
    <property type="molecule type" value="Genomic_DNA"/>
</dbReference>
<dbReference type="Proteomes" id="UP001220256">
    <property type="component" value="Unassembled WGS sequence"/>
</dbReference>
<name>A0ABQ8WJR3_PENCH</name>
<reference evidence="2 3" key="1">
    <citation type="journal article" date="2023" name="IMA Fungus">
        <title>Comparative genomic study of the Penicillium genus elucidates a diverse pangenome and 15 lateral gene transfer events.</title>
        <authorList>
            <person name="Petersen C."/>
            <person name="Sorensen T."/>
            <person name="Nielsen M.R."/>
            <person name="Sondergaard T.E."/>
            <person name="Sorensen J.L."/>
            <person name="Fitzpatrick D.A."/>
            <person name="Frisvad J.C."/>
            <person name="Nielsen K.L."/>
        </authorList>
    </citation>
    <scope>NUCLEOTIDE SEQUENCE [LARGE SCALE GENOMIC DNA]</scope>
    <source>
        <strain evidence="2 3">IBT 3361</strain>
    </source>
</reference>
<proteinExistence type="predicted"/>
<keyword evidence="3" id="KW-1185">Reference proteome</keyword>
<feature type="region of interest" description="Disordered" evidence="1">
    <location>
        <begin position="1"/>
        <end position="44"/>
    </location>
</feature>
<comment type="caution">
    <text evidence="2">The sequence shown here is derived from an EMBL/GenBank/DDBJ whole genome shotgun (WGS) entry which is preliminary data.</text>
</comment>
<protein>
    <submittedName>
        <fullName evidence="2">Uncharacterized protein</fullName>
    </submittedName>
</protein>
<evidence type="ECO:0000313" key="2">
    <source>
        <dbReference type="EMBL" id="KAJ5270307.1"/>
    </source>
</evidence>
<sequence length="124" mass="13704">MTCHDPSRPTTMATHHHDLSRPITTNHYGHPPSPIVTHHDHSPRTSTVTIHFNELPRSTTSSLSVAGFGFRTIGRLVWSTIHFNKPRQSTQFKQPLPVCPWRALASGQSAGWSGQSSTSTNNLS</sequence>
<evidence type="ECO:0000313" key="3">
    <source>
        <dbReference type="Proteomes" id="UP001220256"/>
    </source>
</evidence>
<accession>A0ABQ8WJR3</accession>
<evidence type="ECO:0000256" key="1">
    <source>
        <dbReference type="SAM" id="MobiDB-lite"/>
    </source>
</evidence>
<gene>
    <name evidence="2" type="ORF">N7505_006065</name>
</gene>